<reference evidence="1 2" key="1">
    <citation type="submission" date="2023-07" db="EMBL/GenBank/DDBJ databases">
        <title>Sequencing the genomes of 1000 actinobacteria strains.</title>
        <authorList>
            <person name="Klenk H.-P."/>
        </authorList>
    </citation>
    <scope>NUCLEOTIDE SEQUENCE [LARGE SCALE GENOMIC DNA]</scope>
    <source>
        <strain evidence="1 2">DSM 102162</strain>
    </source>
</reference>
<evidence type="ECO:0000313" key="2">
    <source>
        <dbReference type="Proteomes" id="UP001235966"/>
    </source>
</evidence>
<gene>
    <name evidence="1" type="ORF">J2S49_000983</name>
</gene>
<proteinExistence type="predicted"/>
<dbReference type="Proteomes" id="UP001235966">
    <property type="component" value="Unassembled WGS sequence"/>
</dbReference>
<dbReference type="EMBL" id="JAUSQW010000001">
    <property type="protein sequence ID" value="MDP9800907.1"/>
    <property type="molecule type" value="Genomic_DNA"/>
</dbReference>
<evidence type="ECO:0000313" key="1">
    <source>
        <dbReference type="EMBL" id="MDP9800907.1"/>
    </source>
</evidence>
<keyword evidence="2" id="KW-1185">Reference proteome</keyword>
<accession>A0ABT9NB09</accession>
<comment type="caution">
    <text evidence="1">The sequence shown here is derived from an EMBL/GenBank/DDBJ whole genome shotgun (WGS) entry which is preliminary data.</text>
</comment>
<protein>
    <submittedName>
        <fullName evidence="1">Uncharacterized protein</fullName>
    </submittedName>
</protein>
<sequence length="77" mass="8570">MAKTSLGLRENALKLVSPRIDVSRETDRCSAAMLHDLMSTMRVSIHSIFLRISLNLVNSRSRRGDERCVFVVGAPPS</sequence>
<organism evidence="1 2">
    <name type="scientific">Arcanobacterium wilhelmae</name>
    <dbReference type="NCBI Taxonomy" id="1803177"/>
    <lineage>
        <taxon>Bacteria</taxon>
        <taxon>Bacillati</taxon>
        <taxon>Actinomycetota</taxon>
        <taxon>Actinomycetes</taxon>
        <taxon>Actinomycetales</taxon>
        <taxon>Actinomycetaceae</taxon>
        <taxon>Arcanobacterium</taxon>
    </lineage>
</organism>
<name>A0ABT9NB09_9ACTO</name>